<dbReference type="HOGENOM" id="CLU_1381455_0_0_2"/>
<dbReference type="Gene3D" id="3.60.21.10">
    <property type="match status" value="1"/>
</dbReference>
<dbReference type="AlphaFoldDB" id="G7VE07"/>
<reference evidence="1 2" key="1">
    <citation type="journal article" date="2012" name="J. Bacteriol.">
        <title>Complete genome sequence of strain 1860, a crenarchaeon of the genus pyrobaculum able to grow with various electron acceptors.</title>
        <authorList>
            <person name="Mardanov A.V."/>
            <person name="Gumerov V.M."/>
            <person name="Slobodkina G.B."/>
            <person name="Beletsky A.V."/>
            <person name="Bonch-Osmolovskaya E.A."/>
            <person name="Ravin N.V."/>
            <person name="Skryabin K.G."/>
        </authorList>
    </citation>
    <scope>NUCLEOTIDE SEQUENCE [LARGE SCALE GENOMIC DNA]</scope>
    <source>
        <strain evidence="1 2">1860</strain>
    </source>
</reference>
<dbReference type="Proteomes" id="UP000005867">
    <property type="component" value="Chromosome"/>
</dbReference>
<dbReference type="InterPro" id="IPR029052">
    <property type="entry name" value="Metallo-depent_PP-like"/>
</dbReference>
<dbReference type="OrthoDB" id="28355at2157"/>
<dbReference type="RefSeq" id="WP_014288607.1">
    <property type="nucleotide sequence ID" value="NC_016645.1"/>
</dbReference>
<dbReference type="GeneID" id="11595610"/>
<evidence type="ECO:0000313" key="2">
    <source>
        <dbReference type="Proteomes" id="UP000005867"/>
    </source>
</evidence>
<dbReference type="KEGG" id="pyr:P186_1352"/>
<name>G7VE07_9CREN</name>
<evidence type="ECO:0000313" key="1">
    <source>
        <dbReference type="EMBL" id="AET32780.1"/>
    </source>
</evidence>
<gene>
    <name evidence="1" type="ORF">P186_1352</name>
</gene>
<protein>
    <submittedName>
        <fullName evidence="1">Uncharacterized protein</fullName>
    </submittedName>
</protein>
<dbReference type="SUPFAM" id="SSF56300">
    <property type="entry name" value="Metallo-dependent phosphatases"/>
    <property type="match status" value="1"/>
</dbReference>
<proteinExistence type="predicted"/>
<keyword evidence="2" id="KW-1185">Reference proteome</keyword>
<organism evidence="1 2">
    <name type="scientific">Pyrobaculum ferrireducens</name>
    <dbReference type="NCBI Taxonomy" id="1104324"/>
    <lineage>
        <taxon>Archaea</taxon>
        <taxon>Thermoproteota</taxon>
        <taxon>Thermoprotei</taxon>
        <taxon>Thermoproteales</taxon>
        <taxon>Thermoproteaceae</taxon>
        <taxon>Pyrobaculum</taxon>
    </lineage>
</organism>
<dbReference type="BioCyc" id="PSP1104324:GJSN-1327-MONOMER"/>
<dbReference type="eggNOG" id="arCOG05666">
    <property type="taxonomic scope" value="Archaea"/>
</dbReference>
<accession>G7VE07</accession>
<sequence>MIVFGDVHIGSRRSKIQDLRRCLKSINPDEVAITGDLFDDQHRRVSRDEAIRLIRKAMDILGLRPRSLYIALSSSSHDPILPSPLVADIDGVEVTAHNGEVYIEGAAKAVLSHGDKVVRSGVVAYFLDLAKRGYVGRALKKRLGLGGDVWLAYGHSHVPYVDPENKIINPGSWKIYGVRRITGGVYELPSAKPLCKPDLQPPQSLG</sequence>
<dbReference type="EMBL" id="CP003098">
    <property type="protein sequence ID" value="AET32780.1"/>
    <property type="molecule type" value="Genomic_DNA"/>
</dbReference>